<dbReference type="Gene3D" id="1.40.20.10">
    <property type="entry name" value="CHAD domain"/>
    <property type="match status" value="1"/>
</dbReference>
<dbReference type="RefSeq" id="WP_261970303.1">
    <property type="nucleotide sequence ID" value="NZ_JAHHZF010000010.1"/>
</dbReference>
<gene>
    <name evidence="2" type="ORF">KL771_20070</name>
</gene>
<dbReference type="PANTHER" id="PTHR39339:SF1">
    <property type="entry name" value="CHAD DOMAIN-CONTAINING PROTEIN"/>
    <property type="match status" value="1"/>
</dbReference>
<feature type="domain" description="CHAD" evidence="1">
    <location>
        <begin position="2"/>
        <end position="278"/>
    </location>
</feature>
<dbReference type="InterPro" id="IPR007899">
    <property type="entry name" value="CHAD_dom"/>
</dbReference>
<protein>
    <submittedName>
        <fullName evidence="2">CHAD domain-containing protein</fullName>
    </submittedName>
</protein>
<dbReference type="PROSITE" id="PS51708">
    <property type="entry name" value="CHAD"/>
    <property type="match status" value="1"/>
</dbReference>
<dbReference type="AlphaFoldDB" id="A0A947D7Z8"/>
<dbReference type="SMART" id="SM00880">
    <property type="entry name" value="CHAD"/>
    <property type="match status" value="1"/>
</dbReference>
<evidence type="ECO:0000313" key="2">
    <source>
        <dbReference type="EMBL" id="MBT9291774.1"/>
    </source>
</evidence>
<organism evidence="2 3">
    <name type="scientific">Prosthecodimorpha staleyi</name>
    <dbReference type="NCBI Taxonomy" id="2840188"/>
    <lineage>
        <taxon>Bacteria</taxon>
        <taxon>Pseudomonadati</taxon>
        <taxon>Pseudomonadota</taxon>
        <taxon>Alphaproteobacteria</taxon>
        <taxon>Hyphomicrobiales</taxon>
        <taxon>Ancalomicrobiaceae</taxon>
        <taxon>Prosthecodimorpha</taxon>
    </lineage>
</organism>
<evidence type="ECO:0000259" key="1">
    <source>
        <dbReference type="PROSITE" id="PS51708"/>
    </source>
</evidence>
<proteinExistence type="predicted"/>
<keyword evidence="3" id="KW-1185">Reference proteome</keyword>
<dbReference type="EMBL" id="JAHHZF010000010">
    <property type="protein sequence ID" value="MBT9291774.1"/>
    <property type="molecule type" value="Genomic_DNA"/>
</dbReference>
<sequence length="291" mass="32315">MPMPFRLDPHESFATGLKRIMMGEIALARAAVAVPRAEQAAGVHRARRALKRARSVLLVFRPLIGEDYRRRRDVLRDAADHLSAARDADAMVASAQKLDDRRPQDGAGVLIGRLSRTAEIAHAQRPDTSRVAALLRIAEADAASLPLAPAAGRLFVEALGETYRRGRADWRKAEEEGGEDVLHDWRKQVKHRWHLSLLVVGRTAVTSRSIVGDLDELGELLGDEHDLALLIRRLGKEADVSGSKKVARHLAEEAERRRRKLARRACELGAELYGDKTKHFLQKLDGLLTDA</sequence>
<reference evidence="2 3" key="1">
    <citation type="submission" date="2021-06" db="EMBL/GenBank/DDBJ databases">
        <authorList>
            <person name="Grouzdev D.S."/>
            <person name="Koziaeva V."/>
        </authorList>
    </citation>
    <scope>NUCLEOTIDE SEQUENCE [LARGE SCALE GENOMIC DNA]</scope>
    <source>
        <strain evidence="2 3">22</strain>
    </source>
</reference>
<dbReference type="Pfam" id="PF05235">
    <property type="entry name" value="CHAD"/>
    <property type="match status" value="1"/>
</dbReference>
<evidence type="ECO:0000313" key="3">
    <source>
        <dbReference type="Proteomes" id="UP000766595"/>
    </source>
</evidence>
<comment type="caution">
    <text evidence="2">The sequence shown here is derived from an EMBL/GenBank/DDBJ whole genome shotgun (WGS) entry which is preliminary data.</text>
</comment>
<dbReference type="InterPro" id="IPR038186">
    <property type="entry name" value="CHAD_dom_sf"/>
</dbReference>
<dbReference type="Proteomes" id="UP000766595">
    <property type="component" value="Unassembled WGS sequence"/>
</dbReference>
<name>A0A947D7Z8_9HYPH</name>
<accession>A0A947D7Z8</accession>
<dbReference type="PANTHER" id="PTHR39339">
    <property type="entry name" value="SLR1444 PROTEIN"/>
    <property type="match status" value="1"/>
</dbReference>